<keyword evidence="1" id="KW-0812">Transmembrane</keyword>
<dbReference type="PANTHER" id="PTHR34220">
    <property type="entry name" value="SENSOR HISTIDINE KINASE YPDA"/>
    <property type="match status" value="1"/>
</dbReference>
<keyword evidence="6" id="KW-1185">Reference proteome</keyword>
<keyword evidence="1" id="KW-0472">Membrane</keyword>
<evidence type="ECO:0000313" key="5">
    <source>
        <dbReference type="Proteomes" id="UP000269375"/>
    </source>
</evidence>
<keyword evidence="1" id="KW-1133">Transmembrane helix</keyword>
<proteinExistence type="predicted"/>
<dbReference type="RefSeq" id="WP_123262711.1">
    <property type="nucleotide sequence ID" value="NZ_RJTX01000002.1"/>
</dbReference>
<evidence type="ECO:0000313" key="3">
    <source>
        <dbReference type="EMBL" id="ROH97489.1"/>
    </source>
</evidence>
<evidence type="ECO:0000256" key="1">
    <source>
        <dbReference type="SAM" id="Phobius"/>
    </source>
</evidence>
<evidence type="ECO:0000313" key="6">
    <source>
        <dbReference type="Proteomes" id="UP000295709"/>
    </source>
</evidence>
<dbReference type="GO" id="GO:0016020">
    <property type="term" value="C:membrane"/>
    <property type="evidence" value="ECO:0007669"/>
    <property type="project" value="InterPro"/>
</dbReference>
<feature type="transmembrane region" description="Helical" evidence="1">
    <location>
        <begin position="118"/>
        <end position="140"/>
    </location>
</feature>
<keyword evidence="3" id="KW-0808">Transferase</keyword>
<dbReference type="GO" id="GO:0000155">
    <property type="term" value="F:phosphorelay sensor kinase activity"/>
    <property type="evidence" value="ECO:0007669"/>
    <property type="project" value="InterPro"/>
</dbReference>
<sequence length="353" mass="41450">MNKNKLKHHIYFWVFCFLFEIHAEFAFLLEALKQLSLSKAIVFYYSALSEFCFLFSEIPCFYLVLAVVDGKYPMVNSLWKKILATAFIIVLGSIFFRVTCHDFVYPIIYGIEEDISRFSPSGFFNAVMNIVFTGALGFGFEKSRQQIELQKHLNDIKTEKYQNEIKFLKAQINPHFLFNTLNNIYGLSLKKADETPDIILKLSKMMRFNIYESNRNIPISKDIDNIKDFLDIQKLRHRNLDLKFMEEIDNPFQEISPLILLQFIENAFKHGVSESLQRAYIYIDIKLRNGILLFSVENSKEIHINDTTKIGMINIKRQLEILYPDHTLKIDDCDEKYSVVLKIRFNHGNSEKI</sequence>
<organism evidence="3 5">
    <name type="scientific">Chryseobacterium daecheongense</name>
    <dbReference type="NCBI Taxonomy" id="192389"/>
    <lineage>
        <taxon>Bacteria</taxon>
        <taxon>Pseudomonadati</taxon>
        <taxon>Bacteroidota</taxon>
        <taxon>Flavobacteriia</taxon>
        <taxon>Flavobacteriales</taxon>
        <taxon>Weeksellaceae</taxon>
        <taxon>Chryseobacterium group</taxon>
        <taxon>Chryseobacterium</taxon>
    </lineage>
</organism>
<protein>
    <submittedName>
        <fullName evidence="3">Histidine kinase</fullName>
    </submittedName>
</protein>
<feature type="transmembrane region" description="Helical" evidence="1">
    <location>
        <begin position="78"/>
        <end position="98"/>
    </location>
</feature>
<gene>
    <name evidence="4" type="ORF">BCF50_2324</name>
    <name evidence="3" type="ORF">EGI05_08855</name>
</gene>
<evidence type="ECO:0000259" key="2">
    <source>
        <dbReference type="Pfam" id="PF06580"/>
    </source>
</evidence>
<dbReference type="Proteomes" id="UP000295709">
    <property type="component" value="Unassembled WGS sequence"/>
</dbReference>
<dbReference type="OrthoDB" id="9809908at2"/>
<dbReference type="Proteomes" id="UP000269375">
    <property type="component" value="Unassembled WGS sequence"/>
</dbReference>
<feature type="transmembrane region" description="Helical" evidence="1">
    <location>
        <begin position="12"/>
        <end position="29"/>
    </location>
</feature>
<feature type="domain" description="Signal transduction histidine kinase internal region" evidence="2">
    <location>
        <begin position="164"/>
        <end position="238"/>
    </location>
</feature>
<name>A0A3N0VXE3_9FLAO</name>
<accession>A0A3N0VXE3</accession>
<dbReference type="Pfam" id="PF06580">
    <property type="entry name" value="His_kinase"/>
    <property type="match status" value="1"/>
</dbReference>
<dbReference type="PANTHER" id="PTHR34220:SF7">
    <property type="entry name" value="SENSOR HISTIDINE KINASE YPDA"/>
    <property type="match status" value="1"/>
</dbReference>
<feature type="transmembrane region" description="Helical" evidence="1">
    <location>
        <begin position="41"/>
        <end position="66"/>
    </location>
</feature>
<reference evidence="4 6" key="2">
    <citation type="submission" date="2019-03" db="EMBL/GenBank/DDBJ databases">
        <title>Genomic Encyclopedia of Archaeal and Bacterial Type Strains, Phase II (KMG-II): from individual species to whole genera.</title>
        <authorList>
            <person name="Goeker M."/>
        </authorList>
    </citation>
    <scope>NUCLEOTIDE SEQUENCE [LARGE SCALE GENOMIC DNA]</scope>
    <source>
        <strain evidence="4 6">DSM 15235</strain>
    </source>
</reference>
<comment type="caution">
    <text evidence="3">The sequence shown here is derived from an EMBL/GenBank/DDBJ whole genome shotgun (WGS) entry which is preliminary data.</text>
</comment>
<dbReference type="AlphaFoldDB" id="A0A3N0VXE3"/>
<reference evidence="3 5" key="1">
    <citation type="submission" date="2018-11" db="EMBL/GenBank/DDBJ databases">
        <title>Proposal to divide the Flavobacteriaceae and reorganize its genera based on Amino Acid Identity values calculated from whole genome sequences.</title>
        <authorList>
            <person name="Nicholson A.C."/>
            <person name="Gulvik C.A."/>
            <person name="Whitney A.M."/>
            <person name="Humrighouse B.W."/>
            <person name="Bell M."/>
            <person name="Holmes B."/>
            <person name="Steigerwalt A."/>
            <person name="Villarma A."/>
            <person name="Sheth M."/>
            <person name="Batra D."/>
            <person name="Pryor J."/>
            <person name="Bernardet J.-F."/>
            <person name="Hugo C."/>
            <person name="Kampfer P."/>
            <person name="Newman J."/>
            <person name="Mcquiston J.R."/>
        </authorList>
    </citation>
    <scope>NUCLEOTIDE SEQUENCE [LARGE SCALE GENOMIC DNA]</scope>
    <source>
        <strain evidence="3 5">DSM 15235</strain>
    </source>
</reference>
<dbReference type="InterPro" id="IPR010559">
    <property type="entry name" value="Sig_transdc_His_kin_internal"/>
</dbReference>
<dbReference type="InterPro" id="IPR050640">
    <property type="entry name" value="Bact_2-comp_sensor_kinase"/>
</dbReference>
<keyword evidence="3" id="KW-0418">Kinase</keyword>
<evidence type="ECO:0000313" key="4">
    <source>
        <dbReference type="EMBL" id="TDX93362.1"/>
    </source>
</evidence>
<dbReference type="EMBL" id="SOQW01000002">
    <property type="protein sequence ID" value="TDX93362.1"/>
    <property type="molecule type" value="Genomic_DNA"/>
</dbReference>
<dbReference type="EMBL" id="RJTX01000002">
    <property type="protein sequence ID" value="ROH97489.1"/>
    <property type="molecule type" value="Genomic_DNA"/>
</dbReference>